<evidence type="ECO:0000256" key="8">
    <source>
        <dbReference type="ARBA" id="ARBA00022833"/>
    </source>
</evidence>
<feature type="chain" id="PRO_5005568548" description="RING-type domain-containing protein" evidence="13">
    <location>
        <begin position="22"/>
        <end position="869"/>
    </location>
</feature>
<evidence type="ECO:0000313" key="16">
    <source>
        <dbReference type="Proteomes" id="UP000037035"/>
    </source>
</evidence>
<evidence type="ECO:0000256" key="3">
    <source>
        <dbReference type="ARBA" id="ARBA00022679"/>
    </source>
</evidence>
<keyword evidence="13" id="KW-0732">Signal</keyword>
<feature type="region of interest" description="Disordered" evidence="12">
    <location>
        <begin position="698"/>
        <end position="869"/>
    </location>
</feature>
<feature type="signal peptide" evidence="13">
    <location>
        <begin position="1"/>
        <end position="21"/>
    </location>
</feature>
<evidence type="ECO:0000256" key="11">
    <source>
        <dbReference type="PROSITE-ProRule" id="PRU00175"/>
    </source>
</evidence>
<feature type="compositionally biased region" description="Basic and acidic residues" evidence="12">
    <location>
        <begin position="468"/>
        <end position="488"/>
    </location>
</feature>
<dbReference type="STRING" id="27349.A0A0L6VFR0"/>
<reference evidence="15 16" key="1">
    <citation type="submission" date="2015-08" db="EMBL/GenBank/DDBJ databases">
        <title>Next Generation Sequencing and Analysis of the Genome of Puccinia sorghi L Schw, the Causal Agent of Maize Common Rust.</title>
        <authorList>
            <person name="Rochi L."/>
            <person name="Burguener G."/>
            <person name="Darino M."/>
            <person name="Turjanski A."/>
            <person name="Kreff E."/>
            <person name="Dieguez M.J."/>
            <person name="Sacco F."/>
        </authorList>
    </citation>
    <scope>NUCLEOTIDE SEQUENCE [LARGE SCALE GENOMIC DNA]</scope>
    <source>
        <strain evidence="15 16">RO10H11247</strain>
    </source>
</reference>
<dbReference type="Proteomes" id="UP000037035">
    <property type="component" value="Unassembled WGS sequence"/>
</dbReference>
<feature type="region of interest" description="Disordered" evidence="12">
    <location>
        <begin position="468"/>
        <end position="541"/>
    </location>
</feature>
<dbReference type="PANTHER" id="PTHR45768">
    <property type="entry name" value="E3 UBIQUITIN-PROTEIN LIGASE RNF13-LIKE"/>
    <property type="match status" value="1"/>
</dbReference>
<keyword evidence="3" id="KW-0808">Transferase</keyword>
<evidence type="ECO:0000256" key="5">
    <source>
        <dbReference type="ARBA" id="ARBA00022723"/>
    </source>
</evidence>
<gene>
    <name evidence="15" type="ORF">VP01_1746g2</name>
</gene>
<protein>
    <recommendedName>
        <fullName evidence="14">RING-type domain-containing protein</fullName>
    </recommendedName>
</protein>
<dbReference type="GO" id="GO:0016020">
    <property type="term" value="C:membrane"/>
    <property type="evidence" value="ECO:0007669"/>
    <property type="project" value="UniProtKB-SubCell"/>
</dbReference>
<evidence type="ECO:0000256" key="12">
    <source>
        <dbReference type="SAM" id="MobiDB-lite"/>
    </source>
</evidence>
<sequence length="869" mass="95317">MPTSIPTILCFLLASVLPARAYIPALPSNLSLDGNPRLQNDDNWIIQLNWHPIGVFSDGINHQLKSDSSNHSIYVKTFLSLLTTKEEKRKEKETYDFLSDYLQQGVLLHFSEFNASTQPPAMVPWIAMINCDSNSTVYSIQDDIFTLARDRGAAAAMLYSLTSHSCNVNPEYLQNFEKPLDVFSAASLQGARLIESQFSNVLGAGYWFESGLLNSSASTILDEIKSLGLSNLTDSFALNSAQPTAPPSQAGPNNQPNSLSDSSTEPPLERRSYSPNESSSRSSQKLIARSSYPTDHSSHLKLNMNPPRHPSGVNMNAPPVYLIATLANPTITGNLDSQKQDRNHNSTIQNTSFNNNNPSTGLAMIILYAITGCVSFIFRFMVCLLAFACLPLPLLLSPQTDVGRFLIVIVSGAIRAIRNPDRYGPRPGGRVDPQTGEEDPYAQPRQTRAAGLGKAILDTFPIVKFGRHRNDPKLDSEGTSHVLEDPKAIDPTSPGEESIMMREPALVQPSPGLVLSNSNRSVKDGGGEIEEEPSPNASHASPWQITASQLPLMSINLSADGREGNEKPDSNHNSTRNATLTLHDDLTLHKIPEPTEHASKSNSHAEIGGELVDVNNSITCPICVCDFEEDDDIRMLPCDARHQFHKDCVDPWLSVESLFLFFSLKQKRLNESKFCPLCRWDLSTRKDGTKIITQVAVEAESDGPSTPGSGQPMPVSAQPDDEPSNVQNSQSASTSRAARRTSSSRLSRTLGPWLSLGYETSPSDGESSRPPASPPHGRQNRTSYFSSIVPHMHKRRHESPQEESATLEQPQAPNADSPMTSQAVQDGRRHTSDNNPYSANEHADESGSKSRFHKYLAHIRRKKQSTSPS</sequence>
<feature type="compositionally biased region" description="Basic residues" evidence="12">
    <location>
        <begin position="850"/>
        <end position="869"/>
    </location>
</feature>
<feature type="compositionally biased region" description="Low complexity" evidence="12">
    <location>
        <begin position="731"/>
        <end position="750"/>
    </location>
</feature>
<feature type="compositionally biased region" description="Low complexity" evidence="12">
    <location>
        <begin position="273"/>
        <end position="283"/>
    </location>
</feature>
<dbReference type="OrthoDB" id="8062037at2759"/>
<evidence type="ECO:0000256" key="10">
    <source>
        <dbReference type="ARBA" id="ARBA00023136"/>
    </source>
</evidence>
<dbReference type="GO" id="GO:0016740">
    <property type="term" value="F:transferase activity"/>
    <property type="evidence" value="ECO:0007669"/>
    <property type="project" value="UniProtKB-KW"/>
</dbReference>
<feature type="region of interest" description="Disordered" evidence="12">
    <location>
        <begin position="420"/>
        <end position="442"/>
    </location>
</feature>
<keyword evidence="10" id="KW-0472">Membrane</keyword>
<feature type="region of interest" description="Disordered" evidence="12">
    <location>
        <begin position="333"/>
        <end position="354"/>
    </location>
</feature>
<comment type="caution">
    <text evidence="15">The sequence shown here is derived from an EMBL/GenBank/DDBJ whole genome shotgun (WGS) entry which is preliminary data.</text>
</comment>
<comment type="subcellular location">
    <subcellularLocation>
        <location evidence="1">Membrane</location>
        <topology evidence="1">Single-pass membrane protein</topology>
    </subcellularLocation>
</comment>
<proteinExistence type="predicted"/>
<evidence type="ECO:0000256" key="7">
    <source>
        <dbReference type="ARBA" id="ARBA00022786"/>
    </source>
</evidence>
<evidence type="ECO:0000259" key="14">
    <source>
        <dbReference type="PROSITE" id="PS50089"/>
    </source>
</evidence>
<evidence type="ECO:0000256" key="13">
    <source>
        <dbReference type="SAM" id="SignalP"/>
    </source>
</evidence>
<keyword evidence="7" id="KW-0833">Ubl conjugation pathway</keyword>
<feature type="compositionally biased region" description="Polar residues" evidence="12">
    <location>
        <begin position="250"/>
        <end position="265"/>
    </location>
</feature>
<name>A0A0L6VFR0_9BASI</name>
<accession>A0A0L6VFR0</accession>
<keyword evidence="8" id="KW-0862">Zinc</keyword>
<dbReference type="PANTHER" id="PTHR45768:SF18">
    <property type="entry name" value="RING-H2 FINGER PROTEIN ATL47-RELATED"/>
    <property type="match status" value="1"/>
</dbReference>
<evidence type="ECO:0000256" key="2">
    <source>
        <dbReference type="ARBA" id="ARBA00004906"/>
    </source>
</evidence>
<dbReference type="CDD" id="cd16454">
    <property type="entry name" value="RING-H2_PA-TM-RING"/>
    <property type="match status" value="1"/>
</dbReference>
<organism evidence="15 16">
    <name type="scientific">Puccinia sorghi</name>
    <dbReference type="NCBI Taxonomy" id="27349"/>
    <lineage>
        <taxon>Eukaryota</taxon>
        <taxon>Fungi</taxon>
        <taxon>Dikarya</taxon>
        <taxon>Basidiomycota</taxon>
        <taxon>Pucciniomycotina</taxon>
        <taxon>Pucciniomycetes</taxon>
        <taxon>Pucciniales</taxon>
        <taxon>Pucciniaceae</taxon>
        <taxon>Puccinia</taxon>
    </lineage>
</organism>
<dbReference type="VEuPathDB" id="FungiDB:VP01_1746g2"/>
<evidence type="ECO:0000256" key="9">
    <source>
        <dbReference type="ARBA" id="ARBA00022989"/>
    </source>
</evidence>
<feature type="compositionally biased region" description="Polar residues" evidence="12">
    <location>
        <begin position="345"/>
        <end position="354"/>
    </location>
</feature>
<evidence type="ECO:0000256" key="6">
    <source>
        <dbReference type="ARBA" id="ARBA00022771"/>
    </source>
</evidence>
<dbReference type="EMBL" id="LAVV01006555">
    <property type="protein sequence ID" value="KNZ59377.1"/>
    <property type="molecule type" value="Genomic_DNA"/>
</dbReference>
<evidence type="ECO:0000256" key="1">
    <source>
        <dbReference type="ARBA" id="ARBA00004167"/>
    </source>
</evidence>
<dbReference type="AlphaFoldDB" id="A0A0L6VFR0"/>
<evidence type="ECO:0000256" key="4">
    <source>
        <dbReference type="ARBA" id="ARBA00022692"/>
    </source>
</evidence>
<dbReference type="Gene3D" id="3.30.40.10">
    <property type="entry name" value="Zinc/RING finger domain, C3HC4 (zinc finger)"/>
    <property type="match status" value="1"/>
</dbReference>
<dbReference type="PROSITE" id="PS50089">
    <property type="entry name" value="ZF_RING_2"/>
    <property type="match status" value="1"/>
</dbReference>
<feature type="region of interest" description="Disordered" evidence="12">
    <location>
        <begin position="238"/>
        <end position="313"/>
    </location>
</feature>
<dbReference type="GO" id="GO:0008270">
    <property type="term" value="F:zinc ion binding"/>
    <property type="evidence" value="ECO:0007669"/>
    <property type="project" value="UniProtKB-KW"/>
</dbReference>
<comment type="pathway">
    <text evidence="2">Protein modification; protein ubiquitination.</text>
</comment>
<keyword evidence="4" id="KW-0812">Transmembrane</keyword>
<feature type="domain" description="RING-type" evidence="14">
    <location>
        <begin position="620"/>
        <end position="679"/>
    </location>
</feature>
<keyword evidence="16" id="KW-1185">Reference proteome</keyword>
<keyword evidence="5" id="KW-0479">Metal-binding</keyword>
<dbReference type="InterPro" id="IPR013083">
    <property type="entry name" value="Znf_RING/FYVE/PHD"/>
</dbReference>
<keyword evidence="9" id="KW-1133">Transmembrane helix</keyword>
<keyword evidence="6 11" id="KW-0863">Zinc-finger</keyword>
<dbReference type="InterPro" id="IPR001841">
    <property type="entry name" value="Znf_RING"/>
</dbReference>
<evidence type="ECO:0000313" key="15">
    <source>
        <dbReference type="EMBL" id="KNZ59377.1"/>
    </source>
</evidence>
<dbReference type="SUPFAM" id="SSF57850">
    <property type="entry name" value="RING/U-box"/>
    <property type="match status" value="1"/>
</dbReference>
<dbReference type="Pfam" id="PF13639">
    <property type="entry name" value="zf-RING_2"/>
    <property type="match status" value="1"/>
</dbReference>
<feature type="compositionally biased region" description="Polar residues" evidence="12">
    <location>
        <begin position="802"/>
        <end position="824"/>
    </location>
</feature>